<dbReference type="InParanoid" id="K0YIV2"/>
<keyword evidence="2" id="KW-0479">Metal-binding</keyword>
<reference evidence="8 9" key="1">
    <citation type="submission" date="2012-08" db="EMBL/GenBank/DDBJ databases">
        <title>The Genome Sequence of Slackia piriformis YIT 12062.</title>
        <authorList>
            <consortium name="The Broad Institute Genome Sequencing Platform"/>
            <person name="Earl A."/>
            <person name="Ward D."/>
            <person name="Feldgarden M."/>
            <person name="Gevers D."/>
            <person name="Morotomi M."/>
            <person name="Walker B."/>
            <person name="Young S.K."/>
            <person name="Zeng Q."/>
            <person name="Gargeya S."/>
            <person name="Fitzgerald M."/>
            <person name="Haas B."/>
            <person name="Abouelleil A."/>
            <person name="Alvarado L."/>
            <person name="Arachchi H.M."/>
            <person name="Berlin A.M."/>
            <person name="Chapman S.B."/>
            <person name="Goldberg J."/>
            <person name="Griggs A."/>
            <person name="Gujja S."/>
            <person name="Hansen M."/>
            <person name="Howarth C."/>
            <person name="Imamovic A."/>
            <person name="Larimer J."/>
            <person name="McCowen C."/>
            <person name="Montmayeur A."/>
            <person name="Murphy C."/>
            <person name="Neiman D."/>
            <person name="Pearson M."/>
            <person name="Priest M."/>
            <person name="Roberts A."/>
            <person name="Saif S."/>
            <person name="Shea T."/>
            <person name="Sisk P."/>
            <person name="Sykes S."/>
            <person name="Wortman J."/>
            <person name="Nusbaum C."/>
            <person name="Birren B."/>
        </authorList>
    </citation>
    <scope>NUCLEOTIDE SEQUENCE [LARGE SCALE GENOMIC DNA]</scope>
    <source>
        <strain evidence="8 9">YIT 12062</strain>
    </source>
</reference>
<proteinExistence type="predicted"/>
<dbReference type="NCBIfam" id="TIGR00488">
    <property type="entry name" value="bis(5'-nucleosyl)-tetraphosphatase (symmetrical) YqeK"/>
    <property type="match status" value="1"/>
</dbReference>
<gene>
    <name evidence="8" type="ORF">HMPREF9451_01007</name>
</gene>
<keyword evidence="5" id="KW-0408">Iron</keyword>
<comment type="caution">
    <text evidence="8">The sequence shown here is derived from an EMBL/GenBank/DDBJ whole genome shotgun (WGS) entry which is preliminary data.</text>
</comment>
<feature type="domain" description="HD" evidence="7">
    <location>
        <begin position="22"/>
        <end position="137"/>
    </location>
</feature>
<keyword evidence="4" id="KW-0378">Hydrolase</keyword>
<dbReference type="RefSeq" id="WP_009139216.1">
    <property type="nucleotide sequence ID" value="NZ_JH815198.1"/>
</dbReference>
<dbReference type="PANTHER" id="PTHR35795">
    <property type="entry name" value="SLR1885 PROTEIN"/>
    <property type="match status" value="1"/>
</dbReference>
<dbReference type="InterPro" id="IPR051094">
    <property type="entry name" value="Diverse_Catalytic_Enzymes"/>
</dbReference>
<dbReference type="Gene3D" id="1.10.3210.10">
    <property type="entry name" value="Hypothetical protein af1432"/>
    <property type="match status" value="1"/>
</dbReference>
<accession>K0YIV2</accession>
<organism evidence="8 9">
    <name type="scientific">Slackia piriformis YIT 12062</name>
    <dbReference type="NCBI Taxonomy" id="742818"/>
    <lineage>
        <taxon>Bacteria</taxon>
        <taxon>Bacillati</taxon>
        <taxon>Actinomycetota</taxon>
        <taxon>Coriobacteriia</taxon>
        <taxon>Eggerthellales</taxon>
        <taxon>Eggerthellaceae</taxon>
        <taxon>Slackia</taxon>
    </lineage>
</organism>
<dbReference type="GO" id="GO:0008803">
    <property type="term" value="F:bis(5'-nucleosyl)-tetraphosphatase (symmetrical) activity"/>
    <property type="evidence" value="ECO:0007669"/>
    <property type="project" value="UniProtKB-EC"/>
</dbReference>
<dbReference type="AlphaFoldDB" id="K0YIV2"/>
<dbReference type="SUPFAM" id="SSF109604">
    <property type="entry name" value="HD-domain/PDEase-like"/>
    <property type="match status" value="1"/>
</dbReference>
<evidence type="ECO:0000259" key="7">
    <source>
        <dbReference type="PROSITE" id="PS51831"/>
    </source>
</evidence>
<evidence type="ECO:0000313" key="8">
    <source>
        <dbReference type="EMBL" id="EJZ83497.1"/>
    </source>
</evidence>
<evidence type="ECO:0000313" key="9">
    <source>
        <dbReference type="Proteomes" id="UP000006069"/>
    </source>
</evidence>
<dbReference type="PATRIC" id="fig|742818.3.peg.1065"/>
<dbReference type="EMBL" id="ADMD01000007">
    <property type="protein sequence ID" value="EJZ83497.1"/>
    <property type="molecule type" value="Genomic_DNA"/>
</dbReference>
<dbReference type="CDD" id="cd00077">
    <property type="entry name" value="HDc"/>
    <property type="match status" value="1"/>
</dbReference>
<evidence type="ECO:0000256" key="4">
    <source>
        <dbReference type="ARBA" id="ARBA00022801"/>
    </source>
</evidence>
<dbReference type="GO" id="GO:0046872">
    <property type="term" value="F:metal ion binding"/>
    <property type="evidence" value="ECO:0007669"/>
    <property type="project" value="UniProtKB-KW"/>
</dbReference>
<evidence type="ECO:0000256" key="2">
    <source>
        <dbReference type="ARBA" id="ARBA00022723"/>
    </source>
</evidence>
<dbReference type="Proteomes" id="UP000006069">
    <property type="component" value="Unassembled WGS sequence"/>
</dbReference>
<name>K0YIV2_9ACTN</name>
<dbReference type="InterPro" id="IPR006674">
    <property type="entry name" value="HD_domain"/>
</dbReference>
<comment type="catalytic activity">
    <reaction evidence="6">
        <text>P(1),P(4)-bis(5'-adenosyl) tetraphosphate + H2O = 2 ADP + 2 H(+)</text>
        <dbReference type="Rhea" id="RHEA:24252"/>
        <dbReference type="ChEBI" id="CHEBI:15377"/>
        <dbReference type="ChEBI" id="CHEBI:15378"/>
        <dbReference type="ChEBI" id="CHEBI:58141"/>
        <dbReference type="ChEBI" id="CHEBI:456216"/>
        <dbReference type="EC" id="3.6.1.41"/>
    </reaction>
</comment>
<evidence type="ECO:0000256" key="1">
    <source>
        <dbReference type="ARBA" id="ARBA00012506"/>
    </source>
</evidence>
<dbReference type="PANTHER" id="PTHR35795:SF1">
    <property type="entry name" value="BIS(5'-NUCLEOSYL)-TETRAPHOSPHATASE, SYMMETRICAL"/>
    <property type="match status" value="1"/>
</dbReference>
<dbReference type="PROSITE" id="PS51831">
    <property type="entry name" value="HD"/>
    <property type="match status" value="1"/>
</dbReference>
<keyword evidence="3" id="KW-0547">Nucleotide-binding</keyword>
<evidence type="ECO:0000256" key="6">
    <source>
        <dbReference type="ARBA" id="ARBA00049417"/>
    </source>
</evidence>
<evidence type="ECO:0000256" key="5">
    <source>
        <dbReference type="ARBA" id="ARBA00023004"/>
    </source>
</evidence>
<dbReference type="eggNOG" id="COG1713">
    <property type="taxonomic scope" value="Bacteria"/>
</dbReference>
<evidence type="ECO:0000256" key="3">
    <source>
        <dbReference type="ARBA" id="ARBA00022741"/>
    </source>
</evidence>
<sequence>MIDPDRFEYMRARLKERVKPSRYMHSLGVSQTAEQLARIYGANENDAAVAGLLHDWDKALPASELKRIAKKHHLAPKTVRKNMPGVLHALTAPRSLRKEFPELSDEVLQAIERHTCGADDMSDLDMIVFIADIIEPGRTFADVAPLRAAVGQVDLDELFYMAYKSTLIYLLDADMSIHPDSLEVWNGIVSQRAQRMEARKSRVIVIE</sequence>
<dbReference type="HOGENOM" id="CLU_089580_1_2_11"/>
<dbReference type="InterPro" id="IPR003607">
    <property type="entry name" value="HD/PDEase_dom"/>
</dbReference>
<dbReference type="InterPro" id="IPR005249">
    <property type="entry name" value="YqeK"/>
</dbReference>
<dbReference type="EC" id="3.6.1.41" evidence="1"/>
<dbReference type="SMART" id="SM00471">
    <property type="entry name" value="HDc"/>
    <property type="match status" value="1"/>
</dbReference>
<protein>
    <recommendedName>
        <fullName evidence="1">bis(5'-nucleosyl)-tetraphosphatase (symmetrical)</fullName>
        <ecNumber evidence="1">3.6.1.41</ecNumber>
    </recommendedName>
</protein>
<dbReference type="GO" id="GO:0000166">
    <property type="term" value="F:nucleotide binding"/>
    <property type="evidence" value="ECO:0007669"/>
    <property type="project" value="UniProtKB-KW"/>
</dbReference>
<dbReference type="Pfam" id="PF01966">
    <property type="entry name" value="HD"/>
    <property type="match status" value="1"/>
</dbReference>
<keyword evidence="9" id="KW-1185">Reference proteome</keyword>